<dbReference type="RefSeq" id="WP_330482724.1">
    <property type="nucleotide sequence ID" value="NZ_JAZBJZ010000015.1"/>
</dbReference>
<feature type="signal peptide" evidence="1">
    <location>
        <begin position="1"/>
        <end position="22"/>
    </location>
</feature>
<feature type="chain" id="PRO_5043376155" evidence="1">
    <location>
        <begin position="23"/>
        <end position="134"/>
    </location>
</feature>
<comment type="caution">
    <text evidence="3">The sequence shown here is derived from an EMBL/GenBank/DDBJ whole genome shotgun (WGS) entry which is preliminary data.</text>
</comment>
<keyword evidence="4" id="KW-1185">Reference proteome</keyword>
<accession>A0AAW9PUE3</accession>
<evidence type="ECO:0000313" key="3">
    <source>
        <dbReference type="EMBL" id="MEE3716297.1"/>
    </source>
</evidence>
<dbReference type="InterPro" id="IPR031939">
    <property type="entry name" value="Adhesin_E-like"/>
</dbReference>
<gene>
    <name evidence="3" type="ORF">V2H45_06015</name>
</gene>
<reference evidence="3" key="1">
    <citation type="submission" date="2024-01" db="EMBL/GenBank/DDBJ databases">
        <title>Bank of Algae and Cyanobacteria of the Azores (BACA) strain genomes.</title>
        <authorList>
            <person name="Luz R."/>
            <person name="Cordeiro R."/>
            <person name="Fonseca A."/>
            <person name="Goncalves V."/>
        </authorList>
    </citation>
    <scope>NUCLEOTIDE SEQUENCE</scope>
    <source>
        <strain evidence="3">BACA0141</strain>
    </source>
</reference>
<dbReference type="Proteomes" id="UP001333818">
    <property type="component" value="Unassembled WGS sequence"/>
</dbReference>
<evidence type="ECO:0000313" key="4">
    <source>
        <dbReference type="Proteomes" id="UP001333818"/>
    </source>
</evidence>
<sequence length="134" mass="15168">MNKYLMVTIAVSLLTFPTAAIAQLKQVQKEMLFVGEDINGVKVYIHPESLKKQFPFARFWVYAVLPDSSQRRVASLDTYMAIDCVSKYVRILEIIRYDRNGDVSSTTSLGFDDPPNSQEVLGDFGDKMFDVACK</sequence>
<proteinExistence type="predicted"/>
<evidence type="ECO:0000259" key="2">
    <source>
        <dbReference type="Pfam" id="PF16747"/>
    </source>
</evidence>
<dbReference type="Pfam" id="PF16747">
    <property type="entry name" value="Adhesin_E"/>
    <property type="match status" value="1"/>
</dbReference>
<feature type="domain" description="Surface-adhesin protein E-like" evidence="2">
    <location>
        <begin position="35"/>
        <end position="134"/>
    </location>
</feature>
<organism evidence="3 4">
    <name type="scientific">Tumidithrix elongata BACA0141</name>
    <dbReference type="NCBI Taxonomy" id="2716417"/>
    <lineage>
        <taxon>Bacteria</taxon>
        <taxon>Bacillati</taxon>
        <taxon>Cyanobacteriota</taxon>
        <taxon>Cyanophyceae</taxon>
        <taxon>Pseudanabaenales</taxon>
        <taxon>Pseudanabaenaceae</taxon>
        <taxon>Tumidithrix</taxon>
        <taxon>Tumidithrix elongata</taxon>
    </lineage>
</organism>
<name>A0AAW9PUE3_9CYAN</name>
<keyword evidence="1" id="KW-0732">Signal</keyword>
<dbReference type="AlphaFoldDB" id="A0AAW9PUE3"/>
<protein>
    <submittedName>
        <fullName evidence="3">Surface-adhesin E family protein</fullName>
    </submittedName>
</protein>
<dbReference type="EMBL" id="JAZBJZ010000015">
    <property type="protein sequence ID" value="MEE3716297.1"/>
    <property type="molecule type" value="Genomic_DNA"/>
</dbReference>
<evidence type="ECO:0000256" key="1">
    <source>
        <dbReference type="SAM" id="SignalP"/>
    </source>
</evidence>